<organism evidence="2 3">
    <name type="scientific">Thanatephorus cucumeris (strain AG1-IB / isolate 7/3/14)</name>
    <name type="common">Lettuce bottom rot fungus</name>
    <name type="synonym">Rhizoctonia solani</name>
    <dbReference type="NCBI Taxonomy" id="1108050"/>
    <lineage>
        <taxon>Eukaryota</taxon>
        <taxon>Fungi</taxon>
        <taxon>Dikarya</taxon>
        <taxon>Basidiomycota</taxon>
        <taxon>Agaricomycotina</taxon>
        <taxon>Agaricomycetes</taxon>
        <taxon>Cantharellales</taxon>
        <taxon>Ceratobasidiaceae</taxon>
        <taxon>Rhizoctonia</taxon>
        <taxon>Rhizoctonia solani AG-1</taxon>
    </lineage>
</organism>
<sequence length="184" mass="20543">MFGLGFHSTVLQMNHSAEHTTGHAQVRRPCRLRLQPRHVHQQTHMHRGHAHQNPGRPCQMGKRRRRSWGVLGERHGRHGQDHDRIHLLGPAQGPKPSGGQLLLYADFAGMPGRDMDHTDDCMADSAVVELVPASSVRRHRERAKWAVKDDSNAGRAPPRGTLTEHGRRNAEESGGGDRCAGRMQ</sequence>
<evidence type="ECO:0000313" key="3">
    <source>
        <dbReference type="Proteomes" id="UP000059188"/>
    </source>
</evidence>
<name>A0A0B7FS59_THACB</name>
<feature type="compositionally biased region" description="Basic and acidic residues" evidence="1">
    <location>
        <begin position="162"/>
        <end position="171"/>
    </location>
</feature>
<reference evidence="2 3" key="1">
    <citation type="submission" date="2014-11" db="EMBL/GenBank/DDBJ databases">
        <authorList>
            <person name="Wibberg Daniel"/>
        </authorList>
    </citation>
    <scope>NUCLEOTIDE SEQUENCE [LARGE SCALE GENOMIC DNA]</scope>
    <source>
        <strain evidence="2">Rhizoctonia solani AG1-IB 7/3/14</strain>
    </source>
</reference>
<feature type="region of interest" description="Disordered" evidence="1">
    <location>
        <begin position="135"/>
        <end position="184"/>
    </location>
</feature>
<dbReference type="AlphaFoldDB" id="A0A0B7FS59"/>
<accession>A0A0B7FS59</accession>
<keyword evidence="3" id="KW-1185">Reference proteome</keyword>
<dbReference type="Proteomes" id="UP000059188">
    <property type="component" value="Unassembled WGS sequence"/>
</dbReference>
<dbReference type="EMBL" id="LN679137">
    <property type="protein sequence ID" value="CEL59053.1"/>
    <property type="molecule type" value="Genomic_DNA"/>
</dbReference>
<feature type="compositionally biased region" description="Basic and acidic residues" evidence="1">
    <location>
        <begin position="143"/>
        <end position="152"/>
    </location>
</feature>
<evidence type="ECO:0000313" key="2">
    <source>
        <dbReference type="EMBL" id="CEL59053.1"/>
    </source>
</evidence>
<feature type="region of interest" description="Disordered" evidence="1">
    <location>
        <begin position="43"/>
        <end position="62"/>
    </location>
</feature>
<gene>
    <name evidence="2" type="ORF">RSOLAG1IB_09040</name>
</gene>
<evidence type="ECO:0000256" key="1">
    <source>
        <dbReference type="SAM" id="MobiDB-lite"/>
    </source>
</evidence>
<protein>
    <submittedName>
        <fullName evidence="2">Uncharacterized protein</fullName>
    </submittedName>
</protein>
<proteinExistence type="predicted"/>